<feature type="compositionally biased region" description="Basic and acidic residues" evidence="1">
    <location>
        <begin position="403"/>
        <end position="417"/>
    </location>
</feature>
<keyword evidence="3" id="KW-1185">Reference proteome</keyword>
<feature type="region of interest" description="Disordered" evidence="1">
    <location>
        <begin position="599"/>
        <end position="621"/>
    </location>
</feature>
<feature type="compositionally biased region" description="Polar residues" evidence="1">
    <location>
        <begin position="50"/>
        <end position="59"/>
    </location>
</feature>
<evidence type="ECO:0000256" key="1">
    <source>
        <dbReference type="SAM" id="MobiDB-lite"/>
    </source>
</evidence>
<feature type="compositionally biased region" description="Polar residues" evidence="1">
    <location>
        <begin position="197"/>
        <end position="219"/>
    </location>
</feature>
<dbReference type="EMBL" id="JAODUP010000015">
    <property type="protein sequence ID" value="KAK2168628.1"/>
    <property type="molecule type" value="Genomic_DNA"/>
</dbReference>
<proteinExistence type="predicted"/>
<protein>
    <submittedName>
        <fullName evidence="2">Uncharacterized protein</fullName>
    </submittedName>
</protein>
<organism evidence="2 3">
    <name type="scientific">Paralvinella palmiformis</name>
    <dbReference type="NCBI Taxonomy" id="53620"/>
    <lineage>
        <taxon>Eukaryota</taxon>
        <taxon>Metazoa</taxon>
        <taxon>Spiralia</taxon>
        <taxon>Lophotrochozoa</taxon>
        <taxon>Annelida</taxon>
        <taxon>Polychaeta</taxon>
        <taxon>Sedentaria</taxon>
        <taxon>Canalipalpata</taxon>
        <taxon>Terebellida</taxon>
        <taxon>Terebelliformia</taxon>
        <taxon>Alvinellidae</taxon>
        <taxon>Paralvinella</taxon>
    </lineage>
</organism>
<feature type="compositionally biased region" description="Polar residues" evidence="1">
    <location>
        <begin position="127"/>
        <end position="146"/>
    </location>
</feature>
<feature type="region of interest" description="Disordered" evidence="1">
    <location>
        <begin position="252"/>
        <end position="378"/>
    </location>
</feature>
<name>A0AAD9KDS4_9ANNE</name>
<feature type="compositionally biased region" description="Polar residues" evidence="1">
    <location>
        <begin position="21"/>
        <end position="34"/>
    </location>
</feature>
<feature type="compositionally biased region" description="Polar residues" evidence="1">
    <location>
        <begin position="99"/>
        <end position="116"/>
    </location>
</feature>
<gene>
    <name evidence="2" type="ORF">LSH36_15g04002</name>
</gene>
<feature type="region of interest" description="Disordered" evidence="1">
    <location>
        <begin position="1"/>
        <end position="83"/>
    </location>
</feature>
<comment type="caution">
    <text evidence="2">The sequence shown here is derived from an EMBL/GenBank/DDBJ whole genome shotgun (WGS) entry which is preliminary data.</text>
</comment>
<feature type="compositionally biased region" description="Basic and acidic residues" evidence="1">
    <location>
        <begin position="271"/>
        <end position="286"/>
    </location>
</feature>
<evidence type="ECO:0000313" key="2">
    <source>
        <dbReference type="EMBL" id="KAK2168628.1"/>
    </source>
</evidence>
<accession>A0AAD9KDS4</accession>
<feature type="region of interest" description="Disordered" evidence="1">
    <location>
        <begin position="95"/>
        <end position="236"/>
    </location>
</feature>
<feature type="compositionally biased region" description="Basic and acidic residues" evidence="1">
    <location>
        <begin position="514"/>
        <end position="534"/>
    </location>
</feature>
<feature type="region of interest" description="Disordered" evidence="1">
    <location>
        <begin position="394"/>
        <end position="417"/>
    </location>
</feature>
<dbReference type="Proteomes" id="UP001208570">
    <property type="component" value="Unassembled WGS sequence"/>
</dbReference>
<feature type="compositionally biased region" description="Basic and acidic residues" evidence="1">
    <location>
        <begin position="341"/>
        <end position="353"/>
    </location>
</feature>
<feature type="region of interest" description="Disordered" evidence="1">
    <location>
        <begin position="512"/>
        <end position="534"/>
    </location>
</feature>
<sequence length="878" mass="93545">GDGGEDENGNPQAAGYESSGYGRQQSKFPSNPAQLTEFIPGDKDNGEEAMSSSGASQQTKKSRKRKDQGIKAESIPGYVGDKPLDEVLCFIDGRINHVPGSSSHKTAQHPSAVNSNRTDHSKASVAMATQNSVSTIHGQQDQWSHGTQTKTETKTKRKKKNKSGTGIGTKSSLEMEENTSHGSEGECDGVKEKGAEDSTSSDLLEGGTSVSSTKASSLTGEEAAISPDNPFDSTDESYIFTDMPVIQKEEQFTVVNKSKKKKKNFLSSRDLPPRDVTNVHKEEVSSWKRSRPQTRSFTPPPSTSTSSKQERSSERALSPSSFPVLGNPREARRNSTGNLAELERSYDSDHESVKSVPPSALADGNKSGMDILPPSYKPPPVSYATIAAGKRSLLQNSGASIQDGDKPPPDSNKLTDKPAKSINSVISQTEPEHSEIQLAAIAEQPKSACGDSRPSSASHSICAKVKLSQSIDTAQSTPNSTTSSDSAVTACVSSANVCCSSVVSETASSVDSTTECHGEVGDQGTEHSGVESTSKDVELNVNNAVDFPALPQINTVTQLGQVSGKESTCSTTTLSSQMQQAVIIPSCKMNLTKSASTTGVEPKSVASKPPTVPIRNTSLKSKSKSSTKSVIFMDGRMDEQPINLDISFGFEPGFDNSIVLPVRIDSGSTCSSDSGRDTDSDSATIHLMLNKDNDHSIAESISLSVQHGSVADVATVVTTTSSGSDNNVQHLDIRSKLQKMRRHGQLVFIGPEQPDINVSTSNETCHVKLGGTPNGIISPLAQCIQPSLSNSTVVTENHIILGDTNKPHEDTHAEMRTVALSETKDKSKNCVFSYDRANDPNFQSGSFNHEAGVAFLYTEWQKLDNSAVKYDPSDSIAC</sequence>
<dbReference type="AlphaFoldDB" id="A0AAD9KDS4"/>
<evidence type="ECO:0000313" key="3">
    <source>
        <dbReference type="Proteomes" id="UP001208570"/>
    </source>
</evidence>
<feature type="non-terminal residue" evidence="2">
    <location>
        <position position="1"/>
    </location>
</feature>
<reference evidence="2" key="1">
    <citation type="journal article" date="2023" name="Mol. Biol. Evol.">
        <title>Third-Generation Sequencing Reveals the Adaptive Role of the Epigenome in Three Deep-Sea Polychaetes.</title>
        <authorList>
            <person name="Perez M."/>
            <person name="Aroh O."/>
            <person name="Sun Y."/>
            <person name="Lan Y."/>
            <person name="Juniper S.K."/>
            <person name="Young C.R."/>
            <person name="Angers B."/>
            <person name="Qian P.Y."/>
        </authorList>
    </citation>
    <scope>NUCLEOTIDE SEQUENCE</scope>
    <source>
        <strain evidence="2">P08H-3</strain>
    </source>
</reference>
<feature type="compositionally biased region" description="Low complexity" evidence="1">
    <location>
        <begin position="293"/>
        <end position="307"/>
    </location>
</feature>